<name>A0A6A6P0R9_9PEZI</name>
<keyword evidence="4" id="KW-1185">Reference proteome</keyword>
<accession>A0A6A6P0R9</accession>
<proteinExistence type="predicted"/>
<evidence type="ECO:0000313" key="4">
    <source>
        <dbReference type="Proteomes" id="UP000799766"/>
    </source>
</evidence>
<evidence type="ECO:0000256" key="2">
    <source>
        <dbReference type="SAM" id="Phobius"/>
    </source>
</evidence>
<feature type="region of interest" description="Disordered" evidence="1">
    <location>
        <begin position="160"/>
        <end position="179"/>
    </location>
</feature>
<evidence type="ECO:0008006" key="5">
    <source>
        <dbReference type="Google" id="ProtNLM"/>
    </source>
</evidence>
<reference evidence="3" key="1">
    <citation type="journal article" date="2020" name="Stud. Mycol.">
        <title>101 Dothideomycetes genomes: a test case for predicting lifestyles and emergence of pathogens.</title>
        <authorList>
            <person name="Haridas S."/>
            <person name="Albert R."/>
            <person name="Binder M."/>
            <person name="Bloem J."/>
            <person name="Labutti K."/>
            <person name="Salamov A."/>
            <person name="Andreopoulos B."/>
            <person name="Baker S."/>
            <person name="Barry K."/>
            <person name="Bills G."/>
            <person name="Bluhm B."/>
            <person name="Cannon C."/>
            <person name="Castanera R."/>
            <person name="Culley D."/>
            <person name="Daum C."/>
            <person name="Ezra D."/>
            <person name="Gonzalez J."/>
            <person name="Henrissat B."/>
            <person name="Kuo A."/>
            <person name="Liang C."/>
            <person name="Lipzen A."/>
            <person name="Lutzoni F."/>
            <person name="Magnuson J."/>
            <person name="Mondo S."/>
            <person name="Nolan M."/>
            <person name="Ohm R."/>
            <person name="Pangilinan J."/>
            <person name="Park H.-J."/>
            <person name="Ramirez L."/>
            <person name="Alfaro M."/>
            <person name="Sun H."/>
            <person name="Tritt A."/>
            <person name="Yoshinaga Y."/>
            <person name="Zwiers L.-H."/>
            <person name="Turgeon B."/>
            <person name="Goodwin S."/>
            <person name="Spatafora J."/>
            <person name="Crous P."/>
            <person name="Grigoriev I."/>
        </authorList>
    </citation>
    <scope>NUCLEOTIDE SEQUENCE</scope>
    <source>
        <strain evidence="3">ATCC 16933</strain>
    </source>
</reference>
<evidence type="ECO:0000256" key="1">
    <source>
        <dbReference type="SAM" id="MobiDB-lite"/>
    </source>
</evidence>
<dbReference type="EMBL" id="MU001681">
    <property type="protein sequence ID" value="KAF2457332.1"/>
    <property type="molecule type" value="Genomic_DNA"/>
</dbReference>
<keyword evidence="2" id="KW-1133">Transmembrane helix</keyword>
<dbReference type="AlphaFoldDB" id="A0A6A6P0R9"/>
<keyword evidence="2" id="KW-0812">Transmembrane</keyword>
<evidence type="ECO:0000313" key="3">
    <source>
        <dbReference type="EMBL" id="KAF2457332.1"/>
    </source>
</evidence>
<organism evidence="3 4">
    <name type="scientific">Lineolata rhizophorae</name>
    <dbReference type="NCBI Taxonomy" id="578093"/>
    <lineage>
        <taxon>Eukaryota</taxon>
        <taxon>Fungi</taxon>
        <taxon>Dikarya</taxon>
        <taxon>Ascomycota</taxon>
        <taxon>Pezizomycotina</taxon>
        <taxon>Dothideomycetes</taxon>
        <taxon>Dothideomycetes incertae sedis</taxon>
        <taxon>Lineolatales</taxon>
        <taxon>Lineolataceae</taxon>
        <taxon>Lineolata</taxon>
    </lineage>
</organism>
<gene>
    <name evidence="3" type="ORF">BDY21DRAFT_39030</name>
</gene>
<feature type="transmembrane region" description="Helical" evidence="2">
    <location>
        <begin position="217"/>
        <end position="239"/>
    </location>
</feature>
<protein>
    <recommendedName>
        <fullName evidence="5">Transmembrane protein</fullName>
    </recommendedName>
</protein>
<keyword evidence="2" id="KW-0472">Membrane</keyword>
<sequence>MGLHSAYFQVPQSIDLVTGSNSRRSGCASLFAACAAKPLQQRLVEFVWSWPGLAVASSASRPAKRRGLACAGLAACALCCSVTVCSFPGSTAAAPPRGLVFSRSFMFPRPCWVSILPPCPPPCRVQKALLFSFQNKPGVHRHWPLALHPSQACPLNPHGAGRPKGQQIASHRAPGPSLARKRTENNHCLFVSLLLDSRCFWSRCLWRLFAPQNTRCFFFFLFFFLVLPNSILRVSSCCLESDRTI</sequence>
<dbReference type="Proteomes" id="UP000799766">
    <property type="component" value="Unassembled WGS sequence"/>
</dbReference>